<proteinExistence type="inferred from homology"/>
<keyword evidence="4" id="KW-0067">ATP-binding</keyword>
<name>A0A8H5D3G3_9AGAR</name>
<feature type="region of interest" description="Disordered" evidence="6">
    <location>
        <begin position="792"/>
        <end position="876"/>
    </location>
</feature>
<dbReference type="Pfam" id="PF01068">
    <property type="entry name" value="DNA_ligase_A_M"/>
    <property type="match status" value="1"/>
</dbReference>
<feature type="compositionally biased region" description="Polar residues" evidence="6">
    <location>
        <begin position="808"/>
        <end position="830"/>
    </location>
</feature>
<feature type="domain" description="ATP-dependent DNA ligase family profile" evidence="7">
    <location>
        <begin position="419"/>
        <end position="571"/>
    </location>
</feature>
<dbReference type="GO" id="GO:0005524">
    <property type="term" value="F:ATP binding"/>
    <property type="evidence" value="ECO:0007669"/>
    <property type="project" value="UniProtKB-KW"/>
</dbReference>
<dbReference type="SUPFAM" id="SSF56091">
    <property type="entry name" value="DNA ligase/mRNA capping enzyme, catalytic domain"/>
    <property type="match status" value="1"/>
</dbReference>
<reference evidence="8 9" key="1">
    <citation type="journal article" date="2020" name="ISME J.">
        <title>Uncovering the hidden diversity of litter-decomposition mechanisms in mushroom-forming fungi.</title>
        <authorList>
            <person name="Floudas D."/>
            <person name="Bentzer J."/>
            <person name="Ahren D."/>
            <person name="Johansson T."/>
            <person name="Persson P."/>
            <person name="Tunlid A."/>
        </authorList>
    </citation>
    <scope>NUCLEOTIDE SEQUENCE [LARGE SCALE GENOMIC DNA]</scope>
    <source>
        <strain evidence="8 9">CBS 291.85</strain>
    </source>
</reference>
<dbReference type="Proteomes" id="UP000559256">
    <property type="component" value="Unassembled WGS sequence"/>
</dbReference>
<keyword evidence="9" id="KW-1185">Reference proteome</keyword>
<keyword evidence="2" id="KW-0436">Ligase</keyword>
<evidence type="ECO:0000256" key="5">
    <source>
        <dbReference type="ARBA" id="ARBA00023242"/>
    </source>
</evidence>
<evidence type="ECO:0000259" key="7">
    <source>
        <dbReference type="PROSITE" id="PS50160"/>
    </source>
</evidence>
<dbReference type="InterPro" id="IPR036599">
    <property type="entry name" value="DNA_ligase_N_sf"/>
</dbReference>
<dbReference type="GO" id="GO:0003910">
    <property type="term" value="F:DNA ligase (ATP) activity"/>
    <property type="evidence" value="ECO:0007669"/>
    <property type="project" value="InterPro"/>
</dbReference>
<evidence type="ECO:0000256" key="2">
    <source>
        <dbReference type="ARBA" id="ARBA00022598"/>
    </source>
</evidence>
<dbReference type="OrthoDB" id="7482721at2759"/>
<dbReference type="GO" id="GO:0032807">
    <property type="term" value="C:DNA ligase IV complex"/>
    <property type="evidence" value="ECO:0007669"/>
    <property type="project" value="TreeGrafter"/>
</dbReference>
<dbReference type="Gene3D" id="3.30.470.30">
    <property type="entry name" value="DNA ligase/mRNA capping enzyme"/>
    <property type="match status" value="1"/>
</dbReference>
<feature type="region of interest" description="Disordered" evidence="6">
    <location>
        <begin position="1009"/>
        <end position="1126"/>
    </location>
</feature>
<gene>
    <name evidence="8" type="ORF">D9758_007192</name>
</gene>
<evidence type="ECO:0000256" key="3">
    <source>
        <dbReference type="ARBA" id="ARBA00022741"/>
    </source>
</evidence>
<dbReference type="PROSITE" id="PS00697">
    <property type="entry name" value="DNA_LIGASE_A1"/>
    <property type="match status" value="1"/>
</dbReference>
<dbReference type="AlphaFoldDB" id="A0A8H5D3G3"/>
<keyword evidence="3" id="KW-0547">Nucleotide-binding</keyword>
<dbReference type="InterPro" id="IPR016059">
    <property type="entry name" value="DNA_ligase_ATP-dep_CS"/>
</dbReference>
<dbReference type="PROSITE" id="PS00333">
    <property type="entry name" value="DNA_LIGASE_A2"/>
    <property type="match status" value="1"/>
</dbReference>
<dbReference type="InterPro" id="IPR012308">
    <property type="entry name" value="DNA_ligase_ATP-dep_N"/>
</dbReference>
<comment type="similarity">
    <text evidence="1">Belongs to the ATP-dependent DNA ligase family.</text>
</comment>
<dbReference type="InterPro" id="IPR012310">
    <property type="entry name" value="DNA_ligase_ATP-dep_cent"/>
</dbReference>
<dbReference type="EMBL" id="JAACJM010000069">
    <property type="protein sequence ID" value="KAF5351502.1"/>
    <property type="molecule type" value="Genomic_DNA"/>
</dbReference>
<dbReference type="GO" id="GO:0006303">
    <property type="term" value="P:double-strand break repair via nonhomologous end joining"/>
    <property type="evidence" value="ECO:0007669"/>
    <property type="project" value="TreeGrafter"/>
</dbReference>
<evidence type="ECO:0000313" key="9">
    <source>
        <dbReference type="Proteomes" id="UP000559256"/>
    </source>
</evidence>
<dbReference type="GO" id="GO:0003677">
    <property type="term" value="F:DNA binding"/>
    <property type="evidence" value="ECO:0007669"/>
    <property type="project" value="InterPro"/>
</dbReference>
<dbReference type="InterPro" id="IPR029710">
    <property type="entry name" value="LIG4"/>
</dbReference>
<accession>A0A8H5D3G3</accession>
<evidence type="ECO:0000256" key="1">
    <source>
        <dbReference type="ARBA" id="ARBA00007572"/>
    </source>
</evidence>
<comment type="caution">
    <text evidence="8">The sequence shown here is derived from an EMBL/GenBank/DDBJ whole genome shotgun (WGS) entry which is preliminary data.</text>
</comment>
<dbReference type="Pfam" id="PF04675">
    <property type="entry name" value="DNA_ligase_A_N"/>
    <property type="match status" value="1"/>
</dbReference>
<dbReference type="InterPro" id="IPR012340">
    <property type="entry name" value="NA-bd_OB-fold"/>
</dbReference>
<feature type="compositionally biased region" description="Low complexity" evidence="6">
    <location>
        <begin position="1093"/>
        <end position="1111"/>
    </location>
</feature>
<organism evidence="8 9">
    <name type="scientific">Tetrapyrgos nigripes</name>
    <dbReference type="NCBI Taxonomy" id="182062"/>
    <lineage>
        <taxon>Eukaryota</taxon>
        <taxon>Fungi</taxon>
        <taxon>Dikarya</taxon>
        <taxon>Basidiomycota</taxon>
        <taxon>Agaricomycotina</taxon>
        <taxon>Agaricomycetes</taxon>
        <taxon>Agaricomycetidae</taxon>
        <taxon>Agaricales</taxon>
        <taxon>Marasmiineae</taxon>
        <taxon>Marasmiaceae</taxon>
        <taxon>Tetrapyrgos</taxon>
    </lineage>
</organism>
<evidence type="ECO:0000313" key="8">
    <source>
        <dbReference type="EMBL" id="KAF5351502.1"/>
    </source>
</evidence>
<sequence>MSQSDRLKDIPFSFFAALPREISRTIRRTPVNSKREQRHLALEVFKNWKTRLYDEFSPLPPDTSRILFQLLFPKEDTARKYQMQEPALSSELMKCFGINDSRLKDWSKEGHSGCLGEELRQVLSNASSDPDETSSLTLGDVDKLLGELALLSPWSNSSKIRQDLSRPRRSRQEIIKSLFRPLPPMDAAVMTQIILKDLDAFLYPLPTLSTTEALRCYNSLSVKKLTMEEAMRAWDPMTLMLRSFRLHNSLDEAALAFEHNVLATAPRIGIQVQMPKSEKGRSPLHALKLFRTPDLIWAETKYDGERAQIHIEIVEGEEPRLNILSKSKRNSTLDRRAVHPIIVQCLGLHSSRPKIKKNAILDAEMCAFIGDRIDAESWRIGGLVEATAAGIRAKQTGKRKRRHSSGQYSKPSETRHLGLVFFDVLLVDDKSLITAPYWERRNILEELIIPKPGLVLLSTRWPLTIDGQSEASELSQSYQDYFPDDCTVTALANIFAERTALCYEEGLVLKASRSTYNDFRAPWVKLKRDYIPGLGDSIDLILLGAVWDKERAAELAVPTSTYTTFYIGVWQNPDEIERDPSVLPNFHIYCTSSYGQSRADLETLNFLIKSKTPIAYTKNRMVKGLPYTYTIYEGLSDPAVLLAEPVVVEVLGDRFVKAESKEPYQPRHPRIAKWFRSFERSWSDTVPREELERIAIKALGVEENMLVQDEFDQWASGLGWTLSKPKAPALSAEKQAERKRKREKEVEKMLVVMSGLDKRKIKRVKLTRETWEGATLSDIPLVGPMERYDGLRDQASRPVSGSPAVPDSRSSNMASDSTRAPLRISTNIQHATREESPDVNAATKLPPTPDTGHRHPKKMGSRKASSPVRSLKPMSLDKHSSKTAAMDDYPLYEQNCAFFKNAVIWYSGGGNAPWKTVIRQSSTRVSAIEAVLSGCGWRCSQTQALNSNPQCDWSRGVLVFDLDNEYGQAQREHALSLIRARSRVPFSVRKPIWFFNSLPCSCCKNRPKDFDDDDDDGNYNPYPPGHPGNPIQPGSVGSFGQPGQTQHQPQQRDLMYNPQTGNHVNEHARQPSPTSNMAYPPMPQPTHYGPETGYGRSPPGHSGHGHAYGAGENSADIPMALKPGGN</sequence>
<protein>
    <recommendedName>
        <fullName evidence="7">ATP-dependent DNA ligase family profile domain-containing protein</fullName>
    </recommendedName>
</protein>
<dbReference type="GO" id="GO:0006310">
    <property type="term" value="P:DNA recombination"/>
    <property type="evidence" value="ECO:0007669"/>
    <property type="project" value="InterPro"/>
</dbReference>
<evidence type="ECO:0000256" key="6">
    <source>
        <dbReference type="SAM" id="MobiDB-lite"/>
    </source>
</evidence>
<dbReference type="PANTHER" id="PTHR45997:SF1">
    <property type="entry name" value="DNA LIGASE 4"/>
    <property type="match status" value="1"/>
</dbReference>
<dbReference type="Gene3D" id="2.40.50.140">
    <property type="entry name" value="Nucleic acid-binding proteins"/>
    <property type="match status" value="1"/>
</dbReference>
<evidence type="ECO:0000256" key="4">
    <source>
        <dbReference type="ARBA" id="ARBA00022840"/>
    </source>
</evidence>
<dbReference type="Gene3D" id="1.10.3260.10">
    <property type="entry name" value="DNA ligase, ATP-dependent, N-terminal domain"/>
    <property type="match status" value="1"/>
</dbReference>
<dbReference type="GO" id="GO:0006297">
    <property type="term" value="P:nucleotide-excision repair, DNA gap filling"/>
    <property type="evidence" value="ECO:0007669"/>
    <property type="project" value="TreeGrafter"/>
</dbReference>
<keyword evidence="5" id="KW-0539">Nucleus</keyword>
<feature type="compositionally biased region" description="Low complexity" evidence="6">
    <location>
        <begin position="1041"/>
        <end position="1051"/>
    </location>
</feature>
<dbReference type="PANTHER" id="PTHR45997">
    <property type="entry name" value="DNA LIGASE 4"/>
    <property type="match status" value="1"/>
</dbReference>
<dbReference type="PROSITE" id="PS50160">
    <property type="entry name" value="DNA_LIGASE_A3"/>
    <property type="match status" value="1"/>
</dbReference>